<feature type="transmembrane region" description="Helical" evidence="2">
    <location>
        <begin position="82"/>
        <end position="104"/>
    </location>
</feature>
<proteinExistence type="predicted"/>
<keyword evidence="2" id="KW-0472">Membrane</keyword>
<protein>
    <submittedName>
        <fullName evidence="3">Uncharacterized protein</fullName>
    </submittedName>
</protein>
<feature type="compositionally biased region" description="Basic and acidic residues" evidence="1">
    <location>
        <begin position="13"/>
        <end position="42"/>
    </location>
</feature>
<accession>A0A6A6DEM7</accession>
<organism evidence="3 4">
    <name type="scientific">Zopfia rhizophila CBS 207.26</name>
    <dbReference type="NCBI Taxonomy" id="1314779"/>
    <lineage>
        <taxon>Eukaryota</taxon>
        <taxon>Fungi</taxon>
        <taxon>Dikarya</taxon>
        <taxon>Ascomycota</taxon>
        <taxon>Pezizomycotina</taxon>
        <taxon>Dothideomycetes</taxon>
        <taxon>Dothideomycetes incertae sedis</taxon>
        <taxon>Zopfiaceae</taxon>
        <taxon>Zopfia</taxon>
    </lineage>
</organism>
<evidence type="ECO:0000256" key="1">
    <source>
        <dbReference type="SAM" id="MobiDB-lite"/>
    </source>
</evidence>
<keyword evidence="4" id="KW-1185">Reference proteome</keyword>
<sequence length="159" mass="17520">MEGVQVESAVRVHNGEAQDRHTNERKHDGSKENESNCDDNKKIGHANGNPKGNINENRTVQDGHLKAIPAYRSIQERFYRSLIAVIFGSIVSLLVTSFVTILWYSAQSNMSWREIVLRNWFTRAVTLAALVGVAVSIQASIAASKMASLLIEGARCPIG</sequence>
<evidence type="ECO:0000313" key="4">
    <source>
        <dbReference type="Proteomes" id="UP000800200"/>
    </source>
</evidence>
<dbReference type="EMBL" id="ML994709">
    <property type="protein sequence ID" value="KAF2176450.1"/>
    <property type="molecule type" value="Genomic_DNA"/>
</dbReference>
<keyword evidence="2" id="KW-0812">Transmembrane</keyword>
<keyword evidence="2" id="KW-1133">Transmembrane helix</keyword>
<name>A0A6A6DEM7_9PEZI</name>
<feature type="region of interest" description="Disordered" evidence="1">
    <location>
        <begin position="1"/>
        <end position="58"/>
    </location>
</feature>
<feature type="transmembrane region" description="Helical" evidence="2">
    <location>
        <begin position="124"/>
        <end position="143"/>
    </location>
</feature>
<dbReference type="AlphaFoldDB" id="A0A6A6DEM7"/>
<dbReference type="Proteomes" id="UP000800200">
    <property type="component" value="Unassembled WGS sequence"/>
</dbReference>
<reference evidence="3" key="1">
    <citation type="journal article" date="2020" name="Stud. Mycol.">
        <title>101 Dothideomycetes genomes: a test case for predicting lifestyles and emergence of pathogens.</title>
        <authorList>
            <person name="Haridas S."/>
            <person name="Albert R."/>
            <person name="Binder M."/>
            <person name="Bloem J."/>
            <person name="Labutti K."/>
            <person name="Salamov A."/>
            <person name="Andreopoulos B."/>
            <person name="Baker S."/>
            <person name="Barry K."/>
            <person name="Bills G."/>
            <person name="Bluhm B."/>
            <person name="Cannon C."/>
            <person name="Castanera R."/>
            <person name="Culley D."/>
            <person name="Daum C."/>
            <person name="Ezra D."/>
            <person name="Gonzalez J."/>
            <person name="Henrissat B."/>
            <person name="Kuo A."/>
            <person name="Liang C."/>
            <person name="Lipzen A."/>
            <person name="Lutzoni F."/>
            <person name="Magnuson J."/>
            <person name="Mondo S."/>
            <person name="Nolan M."/>
            <person name="Ohm R."/>
            <person name="Pangilinan J."/>
            <person name="Park H.-J."/>
            <person name="Ramirez L."/>
            <person name="Alfaro M."/>
            <person name="Sun H."/>
            <person name="Tritt A."/>
            <person name="Yoshinaga Y."/>
            <person name="Zwiers L.-H."/>
            <person name="Turgeon B."/>
            <person name="Goodwin S."/>
            <person name="Spatafora J."/>
            <person name="Crous P."/>
            <person name="Grigoriev I."/>
        </authorList>
    </citation>
    <scope>NUCLEOTIDE SEQUENCE</scope>
    <source>
        <strain evidence="3">CBS 207.26</strain>
    </source>
</reference>
<evidence type="ECO:0000256" key="2">
    <source>
        <dbReference type="SAM" id="Phobius"/>
    </source>
</evidence>
<gene>
    <name evidence="3" type="ORF">K469DRAFT_755657</name>
</gene>
<evidence type="ECO:0000313" key="3">
    <source>
        <dbReference type="EMBL" id="KAF2176450.1"/>
    </source>
</evidence>